<evidence type="ECO:0000256" key="1">
    <source>
        <dbReference type="SAM" id="MobiDB-lite"/>
    </source>
</evidence>
<organism evidence="3 4">
    <name type="scientific">Actinokineospora diospyrosa</name>
    <dbReference type="NCBI Taxonomy" id="103728"/>
    <lineage>
        <taxon>Bacteria</taxon>
        <taxon>Bacillati</taxon>
        <taxon>Actinomycetota</taxon>
        <taxon>Actinomycetes</taxon>
        <taxon>Pseudonocardiales</taxon>
        <taxon>Pseudonocardiaceae</taxon>
        <taxon>Actinokineospora</taxon>
    </lineage>
</organism>
<dbReference type="GO" id="GO:0003677">
    <property type="term" value="F:DNA binding"/>
    <property type="evidence" value="ECO:0007669"/>
    <property type="project" value="UniProtKB-KW"/>
</dbReference>
<feature type="compositionally biased region" description="Basic and acidic residues" evidence="1">
    <location>
        <begin position="92"/>
        <end position="101"/>
    </location>
</feature>
<gene>
    <name evidence="3" type="ORF">LV75_003464</name>
</gene>
<evidence type="ECO:0000259" key="2">
    <source>
        <dbReference type="PROSITE" id="PS50943"/>
    </source>
</evidence>
<keyword evidence="4" id="KW-1185">Reference proteome</keyword>
<feature type="domain" description="HTH cro/C1-type" evidence="2">
    <location>
        <begin position="30"/>
        <end position="87"/>
    </location>
</feature>
<protein>
    <submittedName>
        <fullName evidence="3">DNA-binding transcriptional regulator, XRE-family HTH domain</fullName>
    </submittedName>
</protein>
<name>A0ABT1IE97_9PSEU</name>
<feature type="compositionally biased region" description="Polar residues" evidence="1">
    <location>
        <begin position="102"/>
        <end position="112"/>
    </location>
</feature>
<dbReference type="Pfam" id="PF13560">
    <property type="entry name" value="HTH_31"/>
    <property type="match status" value="1"/>
</dbReference>
<feature type="compositionally biased region" description="Polar residues" evidence="1">
    <location>
        <begin position="129"/>
        <end position="141"/>
    </location>
</feature>
<proteinExistence type="predicted"/>
<reference evidence="3 4" key="1">
    <citation type="submission" date="2022-06" db="EMBL/GenBank/DDBJ databases">
        <title>Genomic Encyclopedia of Archaeal and Bacterial Type Strains, Phase II (KMG-II): from individual species to whole genera.</title>
        <authorList>
            <person name="Goeker M."/>
        </authorList>
    </citation>
    <scope>NUCLEOTIDE SEQUENCE [LARGE SCALE GENOMIC DNA]</scope>
    <source>
        <strain evidence="3 4">DSM 44255</strain>
    </source>
</reference>
<sequence>MDELGDILDEMERLARIEMGEAAVSLHKEIKRLRLEAGLSQPELATRIGYTRQYVSLAERPNKNLPSLELIGALDQCLGAGGALVELRARAKEEQVRRRGENSSQTATSGSRNAPPGSGWGASADWTGSDRTGTPLSSIGGSDSGVALDRRTFLSLATLAAADAHTAGDFAASISGGDAGPLAQVQTTYEVDRAIAAAVDGSTRSVLLRWAVDLDNSVARVNATGILAKLPGQRESDRVVAILRRDEEVRGLYLTAVASRVCEISWSQAQVFVQNPAKFPFAAIAAERLARETVSPVDAGARWCSAKLLQDLSPAIGR</sequence>
<keyword evidence="3" id="KW-0238">DNA-binding</keyword>
<dbReference type="InterPro" id="IPR001387">
    <property type="entry name" value="Cro/C1-type_HTH"/>
</dbReference>
<dbReference type="CDD" id="cd00093">
    <property type="entry name" value="HTH_XRE"/>
    <property type="match status" value="1"/>
</dbReference>
<dbReference type="Gene3D" id="1.10.260.40">
    <property type="entry name" value="lambda repressor-like DNA-binding domains"/>
    <property type="match status" value="1"/>
</dbReference>
<dbReference type="SMART" id="SM00530">
    <property type="entry name" value="HTH_XRE"/>
    <property type="match status" value="1"/>
</dbReference>
<accession>A0ABT1IE97</accession>
<evidence type="ECO:0000313" key="3">
    <source>
        <dbReference type="EMBL" id="MCP2270952.1"/>
    </source>
</evidence>
<dbReference type="PROSITE" id="PS50943">
    <property type="entry name" value="HTH_CROC1"/>
    <property type="match status" value="1"/>
</dbReference>
<dbReference type="Proteomes" id="UP001205185">
    <property type="component" value="Unassembled WGS sequence"/>
</dbReference>
<dbReference type="SUPFAM" id="SSF47413">
    <property type="entry name" value="lambda repressor-like DNA-binding domains"/>
    <property type="match status" value="1"/>
</dbReference>
<dbReference type="EMBL" id="JAMTCO010000008">
    <property type="protein sequence ID" value="MCP2270952.1"/>
    <property type="molecule type" value="Genomic_DNA"/>
</dbReference>
<dbReference type="InterPro" id="IPR010982">
    <property type="entry name" value="Lambda_DNA-bd_dom_sf"/>
</dbReference>
<feature type="region of interest" description="Disordered" evidence="1">
    <location>
        <begin position="92"/>
        <end position="144"/>
    </location>
</feature>
<comment type="caution">
    <text evidence="3">The sequence shown here is derived from an EMBL/GenBank/DDBJ whole genome shotgun (WGS) entry which is preliminary data.</text>
</comment>
<evidence type="ECO:0000313" key="4">
    <source>
        <dbReference type="Proteomes" id="UP001205185"/>
    </source>
</evidence>